<reference evidence="6 7" key="1">
    <citation type="submission" date="2017-08" db="EMBL/GenBank/DDBJ databases">
        <authorList>
            <person name="de Groot N.N."/>
        </authorList>
    </citation>
    <scope>NUCLEOTIDE SEQUENCE [LARGE SCALE GENOMIC DNA]</scope>
    <source>
        <strain evidence="6 7">USBA 78</strain>
    </source>
</reference>
<keyword evidence="4" id="KW-0067">ATP-binding</keyword>
<dbReference type="PROSITE" id="PS50011">
    <property type="entry name" value="PROTEIN_KINASE_DOM"/>
    <property type="match status" value="1"/>
</dbReference>
<dbReference type="InterPro" id="IPR000719">
    <property type="entry name" value="Prot_kinase_dom"/>
</dbReference>
<dbReference type="SUPFAM" id="SSF56112">
    <property type="entry name" value="Protein kinase-like (PK-like)"/>
    <property type="match status" value="1"/>
</dbReference>
<organism evidence="6 7">
    <name type="scientific">Thalassospira xiamenensis</name>
    <dbReference type="NCBI Taxonomy" id="220697"/>
    <lineage>
        <taxon>Bacteria</taxon>
        <taxon>Pseudomonadati</taxon>
        <taxon>Pseudomonadota</taxon>
        <taxon>Alphaproteobacteria</taxon>
        <taxon>Rhodospirillales</taxon>
        <taxon>Thalassospiraceae</taxon>
        <taxon>Thalassospira</taxon>
    </lineage>
</organism>
<name>A0A285TT92_9PROT</name>
<feature type="domain" description="Protein kinase" evidence="5">
    <location>
        <begin position="25"/>
        <end position="325"/>
    </location>
</feature>
<dbReference type="Proteomes" id="UP000219068">
    <property type="component" value="Unassembled WGS sequence"/>
</dbReference>
<dbReference type="AlphaFoldDB" id="A0A285TT92"/>
<dbReference type="PANTHER" id="PTHR44329">
    <property type="entry name" value="SERINE/THREONINE-PROTEIN KINASE TNNI3K-RELATED"/>
    <property type="match status" value="1"/>
</dbReference>
<evidence type="ECO:0000256" key="2">
    <source>
        <dbReference type="ARBA" id="ARBA00022741"/>
    </source>
</evidence>
<keyword evidence="6" id="KW-0723">Serine/threonine-protein kinase</keyword>
<gene>
    <name evidence="6" type="ORF">SAMN05428964_105270</name>
</gene>
<dbReference type="InterPro" id="IPR051681">
    <property type="entry name" value="Ser/Thr_Kinases-Pseudokinases"/>
</dbReference>
<evidence type="ECO:0000256" key="1">
    <source>
        <dbReference type="ARBA" id="ARBA00022679"/>
    </source>
</evidence>
<proteinExistence type="predicted"/>
<protein>
    <submittedName>
        <fullName evidence="6">Serine/threonine protein kinase</fullName>
    </submittedName>
</protein>
<evidence type="ECO:0000256" key="4">
    <source>
        <dbReference type="ARBA" id="ARBA00022840"/>
    </source>
</evidence>
<dbReference type="Gene3D" id="3.30.200.20">
    <property type="entry name" value="Phosphorylase Kinase, domain 1"/>
    <property type="match status" value="1"/>
</dbReference>
<dbReference type="PANTHER" id="PTHR44329:SF288">
    <property type="entry name" value="MITOGEN-ACTIVATED PROTEIN KINASE KINASE KINASE 20"/>
    <property type="match status" value="1"/>
</dbReference>
<dbReference type="EMBL" id="OBMM01000005">
    <property type="protein sequence ID" value="SOC27076.1"/>
    <property type="molecule type" value="Genomic_DNA"/>
</dbReference>
<evidence type="ECO:0000313" key="7">
    <source>
        <dbReference type="Proteomes" id="UP000219068"/>
    </source>
</evidence>
<keyword evidence="1" id="KW-0808">Transferase</keyword>
<keyword evidence="2" id="KW-0547">Nucleotide-binding</keyword>
<accession>A0A285TT92</accession>
<evidence type="ECO:0000259" key="5">
    <source>
        <dbReference type="PROSITE" id="PS50011"/>
    </source>
</evidence>
<dbReference type="Pfam" id="PF00069">
    <property type="entry name" value="Pkinase"/>
    <property type="match status" value="1"/>
</dbReference>
<evidence type="ECO:0000256" key="3">
    <source>
        <dbReference type="ARBA" id="ARBA00022777"/>
    </source>
</evidence>
<dbReference type="CDD" id="cd00180">
    <property type="entry name" value="PKc"/>
    <property type="match status" value="1"/>
</dbReference>
<dbReference type="GO" id="GO:0004674">
    <property type="term" value="F:protein serine/threonine kinase activity"/>
    <property type="evidence" value="ECO:0007669"/>
    <property type="project" value="UniProtKB-KW"/>
</dbReference>
<dbReference type="Gene3D" id="1.10.510.10">
    <property type="entry name" value="Transferase(Phosphotransferase) domain 1"/>
    <property type="match status" value="1"/>
</dbReference>
<keyword evidence="3 6" id="KW-0418">Kinase</keyword>
<evidence type="ECO:0000313" key="6">
    <source>
        <dbReference type="EMBL" id="SOC27076.1"/>
    </source>
</evidence>
<dbReference type="RefSeq" id="WP_097052826.1">
    <property type="nucleotide sequence ID" value="NZ_OBMM01000005.1"/>
</dbReference>
<dbReference type="GO" id="GO:0005524">
    <property type="term" value="F:ATP binding"/>
    <property type="evidence" value="ECO:0007669"/>
    <property type="project" value="UniProtKB-KW"/>
</dbReference>
<sequence>MLPLHAAASLPHLPYTLTGSSGVEYHINKLKACGAHGTVYFGWETLTKSARAFKIVNGAENGSSSSSSEVELLEKLRHPGVIYMFEAIELPNGATCIVLEWAHTTLGQLLRERSQYPSFWKLDHNRMVQKAARDILPSLHFIHQNGLVHKDIQIDNILLVFQNNILHDIRAQQPGRMMGTPSIQFKIGDMGIASHRDKISADSNFRVDSRPPEAIRFSEFDDKDHPVDQRVDIYQFAFCLLQLYSMQELKCSPFHVCDGVPARLAQSMATDIADLIADGLNKDPKKRPTSAYEYLRKFSCLSSAYWGQISSTKHINEFVRNHSWFP</sequence>
<dbReference type="InterPro" id="IPR011009">
    <property type="entry name" value="Kinase-like_dom_sf"/>
</dbReference>